<reference evidence="3" key="1">
    <citation type="journal article" date="2012" name="Nature">
        <title>A physical, genetic and functional sequence assembly of the barley genome.</title>
        <authorList>
            <consortium name="The International Barley Genome Sequencing Consortium"/>
            <person name="Mayer K.F."/>
            <person name="Waugh R."/>
            <person name="Brown J.W."/>
            <person name="Schulman A."/>
            <person name="Langridge P."/>
            <person name="Platzer M."/>
            <person name="Fincher G.B."/>
            <person name="Muehlbauer G.J."/>
            <person name="Sato K."/>
            <person name="Close T.J."/>
            <person name="Wise R.P."/>
            <person name="Stein N."/>
        </authorList>
    </citation>
    <scope>NUCLEOTIDE SEQUENCE [LARGE SCALE GENOMIC DNA]</scope>
    <source>
        <strain evidence="3">cv. Morex</strain>
    </source>
</reference>
<reference evidence="2" key="3">
    <citation type="submission" date="2022-01" db="UniProtKB">
        <authorList>
            <consortium name="EnsemblPlants"/>
        </authorList>
    </citation>
    <scope>IDENTIFICATION</scope>
    <source>
        <strain evidence="2">subsp. vulgare</strain>
    </source>
</reference>
<accession>A0A8I6YNT9</accession>
<reference evidence="2" key="2">
    <citation type="submission" date="2020-10" db="EMBL/GenBank/DDBJ databases">
        <authorList>
            <person name="Scholz U."/>
            <person name="Mascher M."/>
            <person name="Fiebig A."/>
        </authorList>
    </citation>
    <scope>NUCLEOTIDE SEQUENCE [LARGE SCALE GENOMIC DNA]</scope>
    <source>
        <strain evidence="2">cv. Morex</strain>
    </source>
</reference>
<organism evidence="2 3">
    <name type="scientific">Hordeum vulgare subsp. vulgare</name>
    <name type="common">Domesticated barley</name>
    <dbReference type="NCBI Taxonomy" id="112509"/>
    <lineage>
        <taxon>Eukaryota</taxon>
        <taxon>Viridiplantae</taxon>
        <taxon>Streptophyta</taxon>
        <taxon>Embryophyta</taxon>
        <taxon>Tracheophyta</taxon>
        <taxon>Spermatophyta</taxon>
        <taxon>Magnoliopsida</taxon>
        <taxon>Liliopsida</taxon>
        <taxon>Poales</taxon>
        <taxon>Poaceae</taxon>
        <taxon>BOP clade</taxon>
        <taxon>Pooideae</taxon>
        <taxon>Triticodae</taxon>
        <taxon>Triticeae</taxon>
        <taxon>Hordeinae</taxon>
        <taxon>Hordeum</taxon>
    </lineage>
</organism>
<feature type="signal peptide" evidence="1">
    <location>
        <begin position="1"/>
        <end position="22"/>
    </location>
</feature>
<feature type="chain" id="PRO_5035311592" description="Wall-associated receptor kinase galacturonan-binding domain-containing protein" evidence="1">
    <location>
        <begin position="23"/>
        <end position="340"/>
    </location>
</feature>
<evidence type="ECO:0000313" key="3">
    <source>
        <dbReference type="Proteomes" id="UP000011116"/>
    </source>
</evidence>
<dbReference type="EnsemblPlants" id="HORVU.MOREX.r3.6HG0542430.1">
    <property type="protein sequence ID" value="HORVU.MOREX.r3.6HG0542430.1.CDS1"/>
    <property type="gene ID" value="HORVU.MOREX.r3.6HG0542430"/>
</dbReference>
<name>A0A8I6YNT9_HORVV</name>
<dbReference type="Proteomes" id="UP000011116">
    <property type="component" value="Chromosome 6H"/>
</dbReference>
<sequence length="340" mass="37828">MKTMRLLCLLVLLLLWTATARASAGVHGSRAGNRSALPSLADCQKNCGNLSFDYPFGIGPGCFRPPRRDFELLCNRTPDASQPPRLFLHDGITEVVDDIKPGDHYGEQYIEVSFSQSVPVRPEEDAYSISWNPGRSPTSYSLQLNFTGCDFDMYVLEHGTNKTVGQCTTTCPDEDITDKVSSLRQDCNGTGCCSTDYISASATGFDIKFVRHKIGKLKFKAHSNRSSIWDTIDVSTDYASISWGIAVDEPGGPFQNSTDYACLSNHSNSRQRYQYEYTGTTQYYCYCDGGYGGNPYITDGCSRDKGNCSQIKSIVFYKCVLLSYSKFLQQYSPTKNNLQQ</sequence>
<evidence type="ECO:0008006" key="4">
    <source>
        <dbReference type="Google" id="ProtNLM"/>
    </source>
</evidence>
<keyword evidence="3" id="KW-1185">Reference proteome</keyword>
<keyword evidence="1" id="KW-0732">Signal</keyword>
<dbReference type="PANTHER" id="PTHR33491">
    <property type="entry name" value="OSJNBA0016N04.9 PROTEIN"/>
    <property type="match status" value="1"/>
</dbReference>
<evidence type="ECO:0000256" key="1">
    <source>
        <dbReference type="SAM" id="SignalP"/>
    </source>
</evidence>
<protein>
    <recommendedName>
        <fullName evidence="4">Wall-associated receptor kinase galacturonan-binding domain-containing protein</fullName>
    </recommendedName>
</protein>
<dbReference type="AlphaFoldDB" id="A0A8I6YNT9"/>
<dbReference type="Gramene" id="HORVU.MOREX.r3.6HG0542430.1">
    <property type="protein sequence ID" value="HORVU.MOREX.r3.6HG0542430.1.CDS1"/>
    <property type="gene ID" value="HORVU.MOREX.r3.6HG0542430"/>
</dbReference>
<proteinExistence type="predicted"/>
<evidence type="ECO:0000313" key="2">
    <source>
        <dbReference type="EnsemblPlants" id="HORVU.MOREX.r3.6HG0542430.1.CDS1"/>
    </source>
</evidence>